<dbReference type="CDD" id="cd18741">
    <property type="entry name" value="PIN_VapC4-5_FitB-like"/>
    <property type="match status" value="1"/>
</dbReference>
<dbReference type="Gene3D" id="3.40.50.1010">
    <property type="entry name" value="5'-nuclease"/>
    <property type="match status" value="1"/>
</dbReference>
<protein>
    <submittedName>
        <fullName evidence="9">Type II toxin-antitoxin system VapC family toxin</fullName>
    </submittedName>
</protein>
<comment type="caution">
    <text evidence="9">The sequence shown here is derived from an EMBL/GenBank/DDBJ whole genome shotgun (WGS) entry which is preliminary data.</text>
</comment>
<dbReference type="PANTHER" id="PTHR33653:SF1">
    <property type="entry name" value="RIBONUCLEASE VAPC2"/>
    <property type="match status" value="1"/>
</dbReference>
<evidence type="ECO:0000256" key="4">
    <source>
        <dbReference type="ARBA" id="ARBA00022723"/>
    </source>
</evidence>
<keyword evidence="5" id="KW-0378">Hydrolase</keyword>
<feature type="domain" description="PIN" evidence="8">
    <location>
        <begin position="6"/>
        <end position="115"/>
    </location>
</feature>
<keyword evidence="6" id="KW-0460">Magnesium</keyword>
<keyword evidence="4" id="KW-0479">Metal-binding</keyword>
<dbReference type="InterPro" id="IPR050556">
    <property type="entry name" value="Type_II_TA_system_RNase"/>
</dbReference>
<evidence type="ECO:0000259" key="8">
    <source>
        <dbReference type="Pfam" id="PF01850"/>
    </source>
</evidence>
<dbReference type="Proteomes" id="UP000618445">
    <property type="component" value="Unassembled WGS sequence"/>
</dbReference>
<keyword evidence="3" id="KW-0540">Nuclease</keyword>
<comment type="cofactor">
    <cofactor evidence="1">
        <name>Mg(2+)</name>
        <dbReference type="ChEBI" id="CHEBI:18420"/>
    </cofactor>
</comment>
<evidence type="ECO:0000256" key="6">
    <source>
        <dbReference type="ARBA" id="ARBA00022842"/>
    </source>
</evidence>
<keyword evidence="2" id="KW-1277">Toxin-antitoxin system</keyword>
<evidence type="ECO:0000256" key="5">
    <source>
        <dbReference type="ARBA" id="ARBA00022801"/>
    </source>
</evidence>
<evidence type="ECO:0000256" key="7">
    <source>
        <dbReference type="ARBA" id="ARBA00038093"/>
    </source>
</evidence>
<dbReference type="InterPro" id="IPR029060">
    <property type="entry name" value="PIN-like_dom_sf"/>
</dbReference>
<keyword evidence="10" id="KW-1185">Reference proteome</keyword>
<proteinExistence type="inferred from homology"/>
<dbReference type="SUPFAM" id="SSF88723">
    <property type="entry name" value="PIN domain-like"/>
    <property type="match status" value="1"/>
</dbReference>
<evidence type="ECO:0000256" key="1">
    <source>
        <dbReference type="ARBA" id="ARBA00001946"/>
    </source>
</evidence>
<reference evidence="9 10" key="1">
    <citation type="journal article" date="2020" name="ISME J.">
        <title>Comparative genomics reveals insights into cyanobacterial evolution and habitat adaptation.</title>
        <authorList>
            <person name="Chen M.Y."/>
            <person name="Teng W.K."/>
            <person name="Zhao L."/>
            <person name="Hu C.X."/>
            <person name="Zhou Y.K."/>
            <person name="Han B.P."/>
            <person name="Song L.R."/>
            <person name="Shu W.S."/>
        </authorList>
    </citation>
    <scope>NUCLEOTIDE SEQUENCE [LARGE SCALE GENOMIC DNA]</scope>
    <source>
        <strain evidence="9 10">FACHB-1050</strain>
    </source>
</reference>
<accession>A0ABR8CE10</accession>
<gene>
    <name evidence="9" type="ORF">H6G05_19215</name>
</gene>
<evidence type="ECO:0000313" key="10">
    <source>
        <dbReference type="Proteomes" id="UP000618445"/>
    </source>
</evidence>
<evidence type="ECO:0000256" key="2">
    <source>
        <dbReference type="ARBA" id="ARBA00022649"/>
    </source>
</evidence>
<organism evidence="9 10">
    <name type="scientific">Phormidium tenue FACHB-1050</name>
    <dbReference type="NCBI Taxonomy" id="2692857"/>
    <lineage>
        <taxon>Bacteria</taxon>
        <taxon>Bacillati</taxon>
        <taxon>Cyanobacteriota</taxon>
        <taxon>Cyanophyceae</taxon>
        <taxon>Oscillatoriophycideae</taxon>
        <taxon>Oscillatoriales</taxon>
        <taxon>Oscillatoriaceae</taxon>
        <taxon>Phormidium</taxon>
    </lineage>
</organism>
<dbReference type="InterPro" id="IPR002716">
    <property type="entry name" value="PIN_dom"/>
</dbReference>
<sequence length="129" mass="14639">MTNLTIIDTDILIDTSRSKSEAIDYLQNLQASSTLAISAVTQMELIVGCTNKADLRKIENFLQQFSIIKIDQDISDRSVELLKFYRLSHGLLIADSLIAATAIVWDYPLATKNQRDYKFIQELNLLPYP</sequence>
<dbReference type="RefSeq" id="WP_190580466.1">
    <property type="nucleotide sequence ID" value="NZ_CAWPQU010000033.1"/>
</dbReference>
<dbReference type="Pfam" id="PF01850">
    <property type="entry name" value="PIN"/>
    <property type="match status" value="1"/>
</dbReference>
<comment type="similarity">
    <text evidence="7">Belongs to the PINc/VapC protein family.</text>
</comment>
<dbReference type="EMBL" id="JACJQY010000039">
    <property type="protein sequence ID" value="MBD2318969.1"/>
    <property type="molecule type" value="Genomic_DNA"/>
</dbReference>
<name>A0ABR8CE10_9CYAN</name>
<evidence type="ECO:0000313" key="9">
    <source>
        <dbReference type="EMBL" id="MBD2318969.1"/>
    </source>
</evidence>
<dbReference type="PANTHER" id="PTHR33653">
    <property type="entry name" value="RIBONUCLEASE VAPC2"/>
    <property type="match status" value="1"/>
</dbReference>
<evidence type="ECO:0000256" key="3">
    <source>
        <dbReference type="ARBA" id="ARBA00022722"/>
    </source>
</evidence>